<sequence>MHDAGYPPSDADEISLAQSVLLDELTLQALPSGQQGEWLREPLQMRFHGLHDGAARVWERIDALLDGVCQDRAALELYGIVLELGFDGGRRDAGACRQRIKSVLNPLARGQATKSISISTETVETTETAVAMTRAVSPSRMYWIAGGAIVAAVAVVLLWLTFDISLDAAADRLSGQSAMQGGLVRESPSS</sequence>
<dbReference type="STRING" id="1515439.SAMN06265784_106332"/>
<dbReference type="Proteomes" id="UP000193228">
    <property type="component" value="Unassembled WGS sequence"/>
</dbReference>
<dbReference type="PANTHER" id="PTHR38033:SF1">
    <property type="entry name" value="DOTU FAMILY TYPE IV_VI SECRETION SYSTEM PROTEIN"/>
    <property type="match status" value="1"/>
</dbReference>
<evidence type="ECO:0000313" key="4">
    <source>
        <dbReference type="Proteomes" id="UP000193228"/>
    </source>
</evidence>
<dbReference type="InterPro" id="IPR038522">
    <property type="entry name" value="T4/T6SS_DotU_sf"/>
</dbReference>
<dbReference type="Gene3D" id="1.25.40.590">
    <property type="entry name" value="Type IV / VI secretion system, DotU"/>
    <property type="match status" value="1"/>
</dbReference>
<keyword evidence="1" id="KW-0472">Membrane</keyword>
<gene>
    <name evidence="3" type="ORF">SAMN06265784_106332</name>
</gene>
<dbReference type="PANTHER" id="PTHR38033">
    <property type="entry name" value="MEMBRANE PROTEIN-RELATED"/>
    <property type="match status" value="1"/>
</dbReference>
<evidence type="ECO:0000259" key="2">
    <source>
        <dbReference type="Pfam" id="PF09850"/>
    </source>
</evidence>
<keyword evidence="1" id="KW-0812">Transmembrane</keyword>
<name>A0A1X7LLK9_9BURK</name>
<reference evidence="4" key="1">
    <citation type="submission" date="2017-04" db="EMBL/GenBank/DDBJ databases">
        <authorList>
            <person name="Varghese N."/>
            <person name="Submissions S."/>
        </authorList>
    </citation>
    <scope>NUCLEOTIDE SEQUENCE [LARGE SCALE GENOMIC DNA]</scope>
    <source>
        <strain evidence="4">LMG 29540</strain>
    </source>
</reference>
<dbReference type="InterPro" id="IPR017732">
    <property type="entry name" value="T4/T6SS_DotU"/>
</dbReference>
<dbReference type="EMBL" id="FXAT01000006">
    <property type="protein sequence ID" value="SMG54122.1"/>
    <property type="molecule type" value="Genomic_DNA"/>
</dbReference>
<dbReference type="AlphaFoldDB" id="A0A1X7LLK9"/>
<dbReference type="Pfam" id="PF09850">
    <property type="entry name" value="DotU"/>
    <property type="match status" value="1"/>
</dbReference>
<keyword evidence="1" id="KW-1133">Transmembrane helix</keyword>
<organism evidence="3 4">
    <name type="scientific">Paraburkholderia susongensis</name>
    <dbReference type="NCBI Taxonomy" id="1515439"/>
    <lineage>
        <taxon>Bacteria</taxon>
        <taxon>Pseudomonadati</taxon>
        <taxon>Pseudomonadota</taxon>
        <taxon>Betaproteobacteria</taxon>
        <taxon>Burkholderiales</taxon>
        <taxon>Burkholderiaceae</taxon>
        <taxon>Paraburkholderia</taxon>
    </lineage>
</organism>
<proteinExistence type="predicted"/>
<feature type="domain" description="Type IV / VI secretion system DotU" evidence="2">
    <location>
        <begin position="2"/>
        <end position="161"/>
    </location>
</feature>
<evidence type="ECO:0000313" key="3">
    <source>
        <dbReference type="EMBL" id="SMG54122.1"/>
    </source>
</evidence>
<keyword evidence="4" id="KW-1185">Reference proteome</keyword>
<feature type="transmembrane region" description="Helical" evidence="1">
    <location>
        <begin position="142"/>
        <end position="162"/>
    </location>
</feature>
<accession>A0A1X7LLK9</accession>
<protein>
    <submittedName>
        <fullName evidence="3">Type VI secretion system protein ImpK</fullName>
    </submittedName>
</protein>
<evidence type="ECO:0000256" key="1">
    <source>
        <dbReference type="SAM" id="Phobius"/>
    </source>
</evidence>